<dbReference type="EMBL" id="ODYU01009308">
    <property type="protein sequence ID" value="SOQ53634.1"/>
    <property type="molecule type" value="Genomic_DNA"/>
</dbReference>
<name>A0A2H1WMG0_SPOFR</name>
<protein>
    <submittedName>
        <fullName evidence="2">SFRICE_025811</fullName>
    </submittedName>
</protein>
<dbReference type="AlphaFoldDB" id="A0A2H1WMG0"/>
<feature type="compositionally biased region" description="Basic and acidic residues" evidence="1">
    <location>
        <begin position="48"/>
        <end position="65"/>
    </location>
</feature>
<proteinExistence type="predicted"/>
<sequence>MYRPLAPKGSRQYSQADLALESPRKKEAWPSLANLAAYSDSRSGGHQNELERGEAGRPIEMEDFRGRPLPRLGDISHLTENELYINIFHEFKFIRKIKTVKPVVKSTNDTAHARLHRYLAGKLYSTGIAVVD</sequence>
<gene>
    <name evidence="2" type="ORF">SFRICE_025811</name>
</gene>
<organism evidence="2">
    <name type="scientific">Spodoptera frugiperda</name>
    <name type="common">Fall armyworm</name>
    <dbReference type="NCBI Taxonomy" id="7108"/>
    <lineage>
        <taxon>Eukaryota</taxon>
        <taxon>Metazoa</taxon>
        <taxon>Ecdysozoa</taxon>
        <taxon>Arthropoda</taxon>
        <taxon>Hexapoda</taxon>
        <taxon>Insecta</taxon>
        <taxon>Pterygota</taxon>
        <taxon>Neoptera</taxon>
        <taxon>Endopterygota</taxon>
        <taxon>Lepidoptera</taxon>
        <taxon>Glossata</taxon>
        <taxon>Ditrysia</taxon>
        <taxon>Noctuoidea</taxon>
        <taxon>Noctuidae</taxon>
        <taxon>Amphipyrinae</taxon>
        <taxon>Spodoptera</taxon>
    </lineage>
</organism>
<feature type="region of interest" description="Disordered" evidence="1">
    <location>
        <begin position="1"/>
        <end position="27"/>
    </location>
</feature>
<accession>A0A2H1WMG0</accession>
<evidence type="ECO:0000256" key="1">
    <source>
        <dbReference type="SAM" id="MobiDB-lite"/>
    </source>
</evidence>
<evidence type="ECO:0000313" key="2">
    <source>
        <dbReference type="EMBL" id="SOQ53634.1"/>
    </source>
</evidence>
<feature type="region of interest" description="Disordered" evidence="1">
    <location>
        <begin position="39"/>
        <end position="65"/>
    </location>
</feature>
<reference evidence="2" key="1">
    <citation type="submission" date="2016-07" db="EMBL/GenBank/DDBJ databases">
        <authorList>
            <person name="Bretaudeau A."/>
        </authorList>
    </citation>
    <scope>NUCLEOTIDE SEQUENCE</scope>
    <source>
        <strain evidence="2">Rice</strain>
        <tissue evidence="2">Whole body</tissue>
    </source>
</reference>